<dbReference type="InParanoid" id="B9SIK3"/>
<evidence type="ECO:0000313" key="3">
    <source>
        <dbReference type="Proteomes" id="UP000008311"/>
    </source>
</evidence>
<evidence type="ECO:0000256" key="1">
    <source>
        <dbReference type="SAM" id="Phobius"/>
    </source>
</evidence>
<feature type="transmembrane region" description="Helical" evidence="1">
    <location>
        <begin position="50"/>
        <end position="68"/>
    </location>
</feature>
<accession>B9SIK3</accession>
<dbReference type="Pfam" id="PF04749">
    <property type="entry name" value="PLAC8"/>
    <property type="match status" value="1"/>
</dbReference>
<evidence type="ECO:0000313" key="2">
    <source>
        <dbReference type="EMBL" id="EEF36516.1"/>
    </source>
</evidence>
<dbReference type="Proteomes" id="UP000008311">
    <property type="component" value="Unassembled WGS sequence"/>
</dbReference>
<gene>
    <name evidence="2" type="ORF">RCOM_0821640</name>
</gene>
<dbReference type="InterPro" id="IPR006461">
    <property type="entry name" value="PLAC_motif_containing"/>
</dbReference>
<evidence type="ECO:0008006" key="4">
    <source>
        <dbReference type="Google" id="ProtNLM"/>
    </source>
</evidence>
<organism evidence="2 3">
    <name type="scientific">Ricinus communis</name>
    <name type="common">Castor bean</name>
    <dbReference type="NCBI Taxonomy" id="3988"/>
    <lineage>
        <taxon>Eukaryota</taxon>
        <taxon>Viridiplantae</taxon>
        <taxon>Streptophyta</taxon>
        <taxon>Embryophyta</taxon>
        <taxon>Tracheophyta</taxon>
        <taxon>Spermatophyta</taxon>
        <taxon>Magnoliopsida</taxon>
        <taxon>eudicotyledons</taxon>
        <taxon>Gunneridae</taxon>
        <taxon>Pentapetalae</taxon>
        <taxon>rosids</taxon>
        <taxon>fabids</taxon>
        <taxon>Malpighiales</taxon>
        <taxon>Euphorbiaceae</taxon>
        <taxon>Acalyphoideae</taxon>
        <taxon>Acalypheae</taxon>
        <taxon>Ricinus</taxon>
    </lineage>
</organism>
<dbReference type="PANTHER" id="PTHR15907">
    <property type="entry name" value="DUF614 FAMILY PROTEIN-RELATED"/>
    <property type="match status" value="1"/>
</dbReference>
<dbReference type="STRING" id="3988.B9SIK3"/>
<keyword evidence="3" id="KW-1185">Reference proteome</keyword>
<proteinExistence type="predicted"/>
<dbReference type="AlphaFoldDB" id="B9SIK3"/>
<sequence length="161" mass="17918">MHPKNNEEQYSKSTAMEKWTTGIKTCLCPCVTFGQNAEILDRNGTSCFCFGLLLYLLSCVGCPCIYSFSFRTKLRQQFSLPKEPCGDFLVHCCCPSCAICQEYRELKNRGINPSKGTPITNTKPVNSVVECIATTCPVIQKARSLNPNIILESINMSICLI</sequence>
<keyword evidence="1" id="KW-0812">Transmembrane</keyword>
<keyword evidence="1" id="KW-0472">Membrane</keyword>
<name>B9SIK3_RICCO</name>
<dbReference type="NCBIfam" id="TIGR01571">
    <property type="entry name" value="A_thal_Cys_rich"/>
    <property type="match status" value="1"/>
</dbReference>
<reference evidence="3" key="1">
    <citation type="journal article" date="2010" name="Nat. Biotechnol.">
        <title>Draft genome sequence of the oilseed species Ricinus communis.</title>
        <authorList>
            <person name="Chan A.P."/>
            <person name="Crabtree J."/>
            <person name="Zhao Q."/>
            <person name="Lorenzi H."/>
            <person name="Orvis J."/>
            <person name="Puiu D."/>
            <person name="Melake-Berhan A."/>
            <person name="Jones K.M."/>
            <person name="Redman J."/>
            <person name="Chen G."/>
            <person name="Cahoon E.B."/>
            <person name="Gedil M."/>
            <person name="Stanke M."/>
            <person name="Haas B.J."/>
            <person name="Wortman J.R."/>
            <person name="Fraser-Liggett C.M."/>
            <person name="Ravel J."/>
            <person name="Rabinowicz P.D."/>
        </authorList>
    </citation>
    <scope>NUCLEOTIDE SEQUENCE [LARGE SCALE GENOMIC DNA]</scope>
    <source>
        <strain evidence="3">cv. Hale</strain>
    </source>
</reference>
<keyword evidence="1" id="KW-1133">Transmembrane helix</keyword>
<protein>
    <recommendedName>
        <fullName evidence="4">Cell number regulator</fullName>
    </recommendedName>
</protein>
<dbReference type="EMBL" id="EQ973975">
    <property type="protein sequence ID" value="EEF36516.1"/>
    <property type="molecule type" value="Genomic_DNA"/>
</dbReference>